<dbReference type="Gramene" id="TuG1812G0500003549.01.T01">
    <property type="protein sequence ID" value="TuG1812G0500003549.01.T01.cds313000"/>
    <property type="gene ID" value="TuG1812G0500003549.01"/>
</dbReference>
<evidence type="ECO:0000313" key="1">
    <source>
        <dbReference type="EnsemblPlants" id="TuG1812G0500003549.01.T01.cds313000"/>
    </source>
</evidence>
<protein>
    <submittedName>
        <fullName evidence="1">Uncharacterized protein</fullName>
    </submittedName>
</protein>
<keyword evidence="2" id="KW-1185">Reference proteome</keyword>
<organism evidence="1 2">
    <name type="scientific">Triticum urartu</name>
    <name type="common">Red wild einkorn</name>
    <name type="synonym">Crithodium urartu</name>
    <dbReference type="NCBI Taxonomy" id="4572"/>
    <lineage>
        <taxon>Eukaryota</taxon>
        <taxon>Viridiplantae</taxon>
        <taxon>Streptophyta</taxon>
        <taxon>Embryophyta</taxon>
        <taxon>Tracheophyta</taxon>
        <taxon>Spermatophyta</taxon>
        <taxon>Magnoliopsida</taxon>
        <taxon>Liliopsida</taxon>
        <taxon>Poales</taxon>
        <taxon>Poaceae</taxon>
        <taxon>BOP clade</taxon>
        <taxon>Pooideae</taxon>
        <taxon>Triticodae</taxon>
        <taxon>Triticeae</taxon>
        <taxon>Triticinae</taxon>
        <taxon>Triticum</taxon>
    </lineage>
</organism>
<dbReference type="EnsemblPlants" id="TuG1812G0500003549.01.T01">
    <property type="protein sequence ID" value="TuG1812G0500003549.01.T01.cds313000"/>
    <property type="gene ID" value="TuG1812G0500003549.01"/>
</dbReference>
<reference evidence="1" key="2">
    <citation type="submission" date="2018-03" db="EMBL/GenBank/DDBJ databases">
        <title>The Triticum urartu genome reveals the dynamic nature of wheat genome evolution.</title>
        <authorList>
            <person name="Ling H."/>
            <person name="Ma B."/>
            <person name="Shi X."/>
            <person name="Liu H."/>
            <person name="Dong L."/>
            <person name="Sun H."/>
            <person name="Cao Y."/>
            <person name="Gao Q."/>
            <person name="Zheng S."/>
            <person name="Li Y."/>
            <person name="Yu Y."/>
            <person name="Du H."/>
            <person name="Qi M."/>
            <person name="Li Y."/>
            <person name="Yu H."/>
            <person name="Cui Y."/>
            <person name="Wang N."/>
            <person name="Chen C."/>
            <person name="Wu H."/>
            <person name="Zhao Y."/>
            <person name="Zhang J."/>
            <person name="Li Y."/>
            <person name="Zhou W."/>
            <person name="Zhang B."/>
            <person name="Hu W."/>
            <person name="Eijk M."/>
            <person name="Tang J."/>
            <person name="Witsenboer H."/>
            <person name="Zhao S."/>
            <person name="Li Z."/>
            <person name="Zhang A."/>
            <person name="Wang D."/>
            <person name="Liang C."/>
        </authorList>
    </citation>
    <scope>NUCLEOTIDE SEQUENCE [LARGE SCALE GENOMIC DNA]</scope>
    <source>
        <strain evidence="1">cv. G1812</strain>
    </source>
</reference>
<name>A0A8R7UI37_TRIUA</name>
<reference evidence="1" key="3">
    <citation type="submission" date="2022-06" db="UniProtKB">
        <authorList>
            <consortium name="EnsemblPlants"/>
        </authorList>
    </citation>
    <scope>IDENTIFICATION</scope>
</reference>
<sequence length="48" mass="5199">MTPLSQLPLCFLLPTCPLYACIKLQTPHGILLLPTSPSILPSNRLLLG</sequence>
<proteinExistence type="predicted"/>
<reference evidence="2" key="1">
    <citation type="journal article" date="2013" name="Nature">
        <title>Draft genome of the wheat A-genome progenitor Triticum urartu.</title>
        <authorList>
            <person name="Ling H.Q."/>
            <person name="Zhao S."/>
            <person name="Liu D."/>
            <person name="Wang J."/>
            <person name="Sun H."/>
            <person name="Zhang C."/>
            <person name="Fan H."/>
            <person name="Li D."/>
            <person name="Dong L."/>
            <person name="Tao Y."/>
            <person name="Gao C."/>
            <person name="Wu H."/>
            <person name="Li Y."/>
            <person name="Cui Y."/>
            <person name="Guo X."/>
            <person name="Zheng S."/>
            <person name="Wang B."/>
            <person name="Yu K."/>
            <person name="Liang Q."/>
            <person name="Yang W."/>
            <person name="Lou X."/>
            <person name="Chen J."/>
            <person name="Feng M."/>
            <person name="Jian J."/>
            <person name="Zhang X."/>
            <person name="Luo G."/>
            <person name="Jiang Y."/>
            <person name="Liu J."/>
            <person name="Wang Z."/>
            <person name="Sha Y."/>
            <person name="Zhang B."/>
            <person name="Wu H."/>
            <person name="Tang D."/>
            <person name="Shen Q."/>
            <person name="Xue P."/>
            <person name="Zou S."/>
            <person name="Wang X."/>
            <person name="Liu X."/>
            <person name="Wang F."/>
            <person name="Yang Y."/>
            <person name="An X."/>
            <person name="Dong Z."/>
            <person name="Zhang K."/>
            <person name="Zhang X."/>
            <person name="Luo M.C."/>
            <person name="Dvorak J."/>
            <person name="Tong Y."/>
            <person name="Wang J."/>
            <person name="Yang H."/>
            <person name="Li Z."/>
            <person name="Wang D."/>
            <person name="Zhang A."/>
            <person name="Wang J."/>
        </authorList>
    </citation>
    <scope>NUCLEOTIDE SEQUENCE</scope>
    <source>
        <strain evidence="2">cv. G1812</strain>
    </source>
</reference>
<accession>A0A8R7UI37</accession>
<dbReference type="AlphaFoldDB" id="A0A8R7UI37"/>
<evidence type="ECO:0000313" key="2">
    <source>
        <dbReference type="Proteomes" id="UP000015106"/>
    </source>
</evidence>
<dbReference type="Proteomes" id="UP000015106">
    <property type="component" value="Chromosome 5"/>
</dbReference>